<evidence type="ECO:0000256" key="1">
    <source>
        <dbReference type="SAM" id="MobiDB-lite"/>
    </source>
</evidence>
<organism evidence="3 4">
    <name type="scientific">Eumeta variegata</name>
    <name type="common">Bagworm moth</name>
    <name type="synonym">Eumeta japonica</name>
    <dbReference type="NCBI Taxonomy" id="151549"/>
    <lineage>
        <taxon>Eukaryota</taxon>
        <taxon>Metazoa</taxon>
        <taxon>Ecdysozoa</taxon>
        <taxon>Arthropoda</taxon>
        <taxon>Hexapoda</taxon>
        <taxon>Insecta</taxon>
        <taxon>Pterygota</taxon>
        <taxon>Neoptera</taxon>
        <taxon>Endopterygota</taxon>
        <taxon>Lepidoptera</taxon>
        <taxon>Glossata</taxon>
        <taxon>Ditrysia</taxon>
        <taxon>Tineoidea</taxon>
        <taxon>Psychidae</taxon>
        <taxon>Oiketicinae</taxon>
        <taxon>Eumeta</taxon>
    </lineage>
</organism>
<proteinExistence type="predicted"/>
<reference evidence="3 4" key="1">
    <citation type="journal article" date="2019" name="Commun. Biol.">
        <title>The bagworm genome reveals a unique fibroin gene that provides high tensile strength.</title>
        <authorList>
            <person name="Kono N."/>
            <person name="Nakamura H."/>
            <person name="Ohtoshi R."/>
            <person name="Tomita M."/>
            <person name="Numata K."/>
            <person name="Arakawa K."/>
        </authorList>
    </citation>
    <scope>NUCLEOTIDE SEQUENCE [LARGE SCALE GENOMIC DNA]</scope>
</reference>
<evidence type="ECO:0000313" key="4">
    <source>
        <dbReference type="Proteomes" id="UP000299102"/>
    </source>
</evidence>
<sequence>MIGCAPAAMHVAALTLTLACAAGRWDGRRTRPVPDAVWLEQHRRALPFVLKRENERPSTATPRLRDPGHGSEAGPESKSTQIKTEFGIKSETVTEISAGSGSESSTE</sequence>
<evidence type="ECO:0000256" key="2">
    <source>
        <dbReference type="SAM" id="SignalP"/>
    </source>
</evidence>
<evidence type="ECO:0000313" key="3">
    <source>
        <dbReference type="EMBL" id="GBP80889.1"/>
    </source>
</evidence>
<accession>A0A4C1Z213</accession>
<gene>
    <name evidence="3" type="ORF">EVAR_52193_1</name>
</gene>
<dbReference type="AlphaFoldDB" id="A0A4C1Z213"/>
<comment type="caution">
    <text evidence="3">The sequence shown here is derived from an EMBL/GenBank/DDBJ whole genome shotgun (WGS) entry which is preliminary data.</text>
</comment>
<protein>
    <submittedName>
        <fullName evidence="3">Uncharacterized protein</fullName>
    </submittedName>
</protein>
<feature type="compositionally biased region" description="Polar residues" evidence="1">
    <location>
        <begin position="91"/>
        <end position="107"/>
    </location>
</feature>
<feature type="region of interest" description="Disordered" evidence="1">
    <location>
        <begin position="49"/>
        <end position="107"/>
    </location>
</feature>
<dbReference type="Proteomes" id="UP000299102">
    <property type="component" value="Unassembled WGS sequence"/>
</dbReference>
<feature type="signal peptide" evidence="2">
    <location>
        <begin position="1"/>
        <end position="23"/>
    </location>
</feature>
<keyword evidence="2" id="KW-0732">Signal</keyword>
<feature type="chain" id="PRO_5020037768" evidence="2">
    <location>
        <begin position="24"/>
        <end position="107"/>
    </location>
</feature>
<name>A0A4C1Z213_EUMVA</name>
<dbReference type="EMBL" id="BGZK01001487">
    <property type="protein sequence ID" value="GBP80889.1"/>
    <property type="molecule type" value="Genomic_DNA"/>
</dbReference>
<dbReference type="OrthoDB" id="10442091at2759"/>
<keyword evidence="4" id="KW-1185">Reference proteome</keyword>